<accession>A0ACC0W7E7</accession>
<sequence>MVEVSSSDMVADSPSLRRKPSRKVQLLREDQHGSKDDGNGSALCKKVDPRGTETNEITISDLSIAIIDNPIQSSGSTQVRRNRNKPEPESQKVAAIVVHHLDKQTSAEKKTLMKSLGAGSSRKPVLNVITTNLGDVGKNAPGTPLDGQVGTRRGRPRSTSLHIRECVTGERCTISFEQVEDYFQEARSSNVRGRTSYKDIGAGEDATPLSDYALQKRTSASCLKRVQTGVPGRTPIQQYVFFRDTPPSFVTETFEQAVQVLDALRNDTFRTSKSKR</sequence>
<organism evidence="1 2">
    <name type="scientific">Peronosclerospora sorghi</name>
    <dbReference type="NCBI Taxonomy" id="230839"/>
    <lineage>
        <taxon>Eukaryota</taxon>
        <taxon>Sar</taxon>
        <taxon>Stramenopiles</taxon>
        <taxon>Oomycota</taxon>
        <taxon>Peronosporomycetes</taxon>
        <taxon>Peronosporales</taxon>
        <taxon>Peronosporaceae</taxon>
        <taxon>Peronosclerospora</taxon>
    </lineage>
</organism>
<name>A0ACC0W7E7_9STRA</name>
<evidence type="ECO:0000313" key="1">
    <source>
        <dbReference type="EMBL" id="KAI9914662.1"/>
    </source>
</evidence>
<dbReference type="EMBL" id="CM047582">
    <property type="protein sequence ID" value="KAI9914662.1"/>
    <property type="molecule type" value="Genomic_DNA"/>
</dbReference>
<keyword evidence="2" id="KW-1185">Reference proteome</keyword>
<comment type="caution">
    <text evidence="1">The sequence shown here is derived from an EMBL/GenBank/DDBJ whole genome shotgun (WGS) entry which is preliminary data.</text>
</comment>
<gene>
    <name evidence="1" type="ORF">PsorP6_008213</name>
</gene>
<evidence type="ECO:0000313" key="2">
    <source>
        <dbReference type="Proteomes" id="UP001163321"/>
    </source>
</evidence>
<reference evidence="1 2" key="1">
    <citation type="journal article" date="2022" name="bioRxiv">
        <title>The genome of the oomycete Peronosclerospora sorghi, a cosmopolitan pathogen of maize and sorghum, is inflated with dispersed pseudogenes.</title>
        <authorList>
            <person name="Fletcher K."/>
            <person name="Martin F."/>
            <person name="Isakeit T."/>
            <person name="Cavanaugh K."/>
            <person name="Magill C."/>
            <person name="Michelmore R."/>
        </authorList>
    </citation>
    <scope>NUCLEOTIDE SEQUENCE [LARGE SCALE GENOMIC DNA]</scope>
    <source>
        <strain evidence="1">P6</strain>
    </source>
</reference>
<protein>
    <submittedName>
        <fullName evidence="1">Uncharacterized protein</fullName>
    </submittedName>
</protein>
<dbReference type="Proteomes" id="UP001163321">
    <property type="component" value="Chromosome 3"/>
</dbReference>
<proteinExistence type="predicted"/>